<feature type="transmembrane region" description="Helical" evidence="2">
    <location>
        <begin position="31"/>
        <end position="53"/>
    </location>
</feature>
<evidence type="ECO:0000256" key="1">
    <source>
        <dbReference type="SAM" id="MobiDB-lite"/>
    </source>
</evidence>
<evidence type="ECO:0000313" key="4">
    <source>
        <dbReference type="Proteomes" id="UP000075714"/>
    </source>
</evidence>
<feature type="transmembrane region" description="Helical" evidence="2">
    <location>
        <begin position="463"/>
        <end position="484"/>
    </location>
</feature>
<name>A0A150G1B4_GONPE</name>
<feature type="transmembrane region" description="Helical" evidence="2">
    <location>
        <begin position="246"/>
        <end position="269"/>
    </location>
</feature>
<feature type="region of interest" description="Disordered" evidence="1">
    <location>
        <begin position="590"/>
        <end position="626"/>
    </location>
</feature>
<dbReference type="Proteomes" id="UP000075714">
    <property type="component" value="Unassembled WGS sequence"/>
</dbReference>
<keyword evidence="2" id="KW-1133">Transmembrane helix</keyword>
<keyword evidence="4" id="KW-1185">Reference proteome</keyword>
<dbReference type="PANTHER" id="PTHR31600:SF2">
    <property type="entry name" value="GAMETE ENRICHED GENE 10 PROTEIN-RELATED"/>
    <property type="match status" value="1"/>
</dbReference>
<proteinExistence type="predicted"/>
<feature type="compositionally biased region" description="Basic and acidic residues" evidence="1">
    <location>
        <begin position="155"/>
        <end position="164"/>
    </location>
</feature>
<dbReference type="AlphaFoldDB" id="A0A150G1B4"/>
<dbReference type="InterPro" id="IPR052994">
    <property type="entry name" value="Tiny_macrocysts_regulators"/>
</dbReference>
<protein>
    <submittedName>
        <fullName evidence="3">Uncharacterized protein</fullName>
    </submittedName>
</protein>
<feature type="compositionally biased region" description="Low complexity" evidence="1">
    <location>
        <begin position="131"/>
        <end position="143"/>
    </location>
</feature>
<dbReference type="PANTHER" id="PTHR31600">
    <property type="entry name" value="TINY MACROCYSTS PROTEIN B-RELATED"/>
    <property type="match status" value="1"/>
</dbReference>
<keyword evidence="2" id="KW-0472">Membrane</keyword>
<keyword evidence="2" id="KW-0812">Transmembrane</keyword>
<reference evidence="4" key="1">
    <citation type="journal article" date="2016" name="Nat. Commun.">
        <title>The Gonium pectorale genome demonstrates co-option of cell cycle regulation during the evolution of multicellularity.</title>
        <authorList>
            <person name="Hanschen E.R."/>
            <person name="Marriage T.N."/>
            <person name="Ferris P.J."/>
            <person name="Hamaji T."/>
            <person name="Toyoda A."/>
            <person name="Fujiyama A."/>
            <person name="Neme R."/>
            <person name="Noguchi H."/>
            <person name="Minakuchi Y."/>
            <person name="Suzuki M."/>
            <person name="Kawai-Toyooka H."/>
            <person name="Smith D.R."/>
            <person name="Sparks H."/>
            <person name="Anderson J."/>
            <person name="Bakaric R."/>
            <person name="Luria V."/>
            <person name="Karger A."/>
            <person name="Kirschner M.W."/>
            <person name="Durand P.M."/>
            <person name="Michod R.E."/>
            <person name="Nozaki H."/>
            <person name="Olson B.J."/>
        </authorList>
    </citation>
    <scope>NUCLEOTIDE SEQUENCE [LARGE SCALE GENOMIC DNA]</scope>
    <source>
        <strain evidence="4">NIES-2863</strain>
    </source>
</reference>
<gene>
    <name evidence="3" type="ORF">GPECTOR_85g344</name>
</gene>
<evidence type="ECO:0000313" key="3">
    <source>
        <dbReference type="EMBL" id="KXZ43614.1"/>
    </source>
</evidence>
<dbReference type="OrthoDB" id="540670at2759"/>
<organism evidence="3 4">
    <name type="scientific">Gonium pectorale</name>
    <name type="common">Green alga</name>
    <dbReference type="NCBI Taxonomy" id="33097"/>
    <lineage>
        <taxon>Eukaryota</taxon>
        <taxon>Viridiplantae</taxon>
        <taxon>Chlorophyta</taxon>
        <taxon>core chlorophytes</taxon>
        <taxon>Chlorophyceae</taxon>
        <taxon>CS clade</taxon>
        <taxon>Chlamydomonadales</taxon>
        <taxon>Volvocaceae</taxon>
        <taxon>Gonium</taxon>
    </lineage>
</organism>
<sequence length="626" mass="65692">MTAIYPAYQSTLDALVQITVAKSKAIYQLQLIVLCLEGGLLCMIACAYMAYVAEKFSAWRYKLYEVFISIPLGVTRGLANMSLKLEANDETDEDEHGLHIHHVLSADHGGLHHLHALHAEEEEQNAAAANANTNGANNGHVGSPNGGGHHGGGGHADHGADKRSSSHRRRGSTLMFADGLTGGAADEGSGGAGSMVRANAASHEGPRASRLFSFAAFTSMTGWRNRAKVAPAKHKTKRSLLPSQRLAMSLLAPFVVWGLIIIVINVVGYTGLKAMTAPIATLNVVNAVLIRIHRVVYYVLESAAAANLESRAYFKSTLAAELRDLVNEYSVMLYGNQAAPSNSEQTHFILAKTGVVFGNFDGPSALLFDTHECLCANQSECQPASSELYEVSRNGLNVLMQSTFKAVEALVVQPLETSDMNSTEFRTVWELGGTDVDGGMSLMSSLFQDQVHGAYQGVVIQQIVMFCVAWAWGLGFLVMQLRPLMRRTRSEMRRIAELLSQLPGEVDCEHLVMAVILGEQGAPVPHPHITASLFGKKVPLGAGGGAVGGAASGGGGGGAGGGGSAFGGFGNATMKAMGGGGGGGGTAFGGGGAMTMKIPRQSVDESGGGGGFGRPGRQSFDYKSVA</sequence>
<feature type="compositionally biased region" description="Gly residues" evidence="1">
    <location>
        <begin position="144"/>
        <end position="154"/>
    </location>
</feature>
<evidence type="ECO:0000256" key="2">
    <source>
        <dbReference type="SAM" id="Phobius"/>
    </source>
</evidence>
<comment type="caution">
    <text evidence="3">The sequence shown here is derived from an EMBL/GenBank/DDBJ whole genome shotgun (WGS) entry which is preliminary data.</text>
</comment>
<dbReference type="EMBL" id="LSYV01000086">
    <property type="protein sequence ID" value="KXZ43614.1"/>
    <property type="molecule type" value="Genomic_DNA"/>
</dbReference>
<accession>A0A150G1B4</accession>
<feature type="region of interest" description="Disordered" evidence="1">
    <location>
        <begin position="131"/>
        <end position="169"/>
    </location>
</feature>